<feature type="transmembrane region" description="Helical" evidence="8">
    <location>
        <begin position="257"/>
        <end position="279"/>
    </location>
</feature>
<dbReference type="GO" id="GO:0022857">
    <property type="term" value="F:transmembrane transporter activity"/>
    <property type="evidence" value="ECO:0007669"/>
    <property type="project" value="InterPro"/>
</dbReference>
<dbReference type="InterPro" id="IPR005828">
    <property type="entry name" value="MFS_sugar_transport-like"/>
</dbReference>
<evidence type="ECO:0000256" key="3">
    <source>
        <dbReference type="ARBA" id="ARBA00022475"/>
    </source>
</evidence>
<dbReference type="SUPFAM" id="SSF103473">
    <property type="entry name" value="MFS general substrate transporter"/>
    <property type="match status" value="1"/>
</dbReference>
<evidence type="ECO:0000256" key="4">
    <source>
        <dbReference type="ARBA" id="ARBA00022597"/>
    </source>
</evidence>
<feature type="domain" description="Major facilitator superfamily (MFS) profile" evidence="9">
    <location>
        <begin position="16"/>
        <end position="442"/>
    </location>
</feature>
<feature type="transmembrane region" description="Helical" evidence="8">
    <location>
        <begin position="14"/>
        <end position="35"/>
    </location>
</feature>
<feature type="transmembrane region" description="Helical" evidence="8">
    <location>
        <begin position="420"/>
        <end position="439"/>
    </location>
</feature>
<feature type="transmembrane region" description="Helical" evidence="8">
    <location>
        <begin position="388"/>
        <end position="408"/>
    </location>
</feature>
<evidence type="ECO:0000313" key="10">
    <source>
        <dbReference type="EMBL" id="CAH3940306.1"/>
    </source>
</evidence>
<dbReference type="InterPro" id="IPR050549">
    <property type="entry name" value="MFS_Trehalose_Transporter"/>
</dbReference>
<dbReference type="Pfam" id="PF00083">
    <property type="entry name" value="Sugar_tr"/>
    <property type="match status" value="1"/>
</dbReference>
<dbReference type="EMBL" id="CALOZG010000002">
    <property type="protein sequence ID" value="CAH3940306.1"/>
    <property type="molecule type" value="Genomic_DNA"/>
</dbReference>
<dbReference type="Proteomes" id="UP001152562">
    <property type="component" value="Unassembled WGS sequence"/>
</dbReference>
<evidence type="ECO:0000259" key="9">
    <source>
        <dbReference type="PROSITE" id="PS50850"/>
    </source>
</evidence>
<accession>A0A9P0X1Z5</accession>
<protein>
    <recommendedName>
        <fullName evidence="9">Major facilitator superfamily (MFS) profile domain-containing protein</fullName>
    </recommendedName>
</protein>
<dbReference type="Gene3D" id="1.20.1250.20">
    <property type="entry name" value="MFS general substrate transporter like domains"/>
    <property type="match status" value="1"/>
</dbReference>
<sequence>MNQNPSTGHTYKQWLVVILANFALFVSGAETSWISPMTKILQAPDSPAGEPLSDYAISWIASLMCFAAMLGTPIYAYIADNYGRKVAVMSLLYPQAMSWALKLYPTPVTLTLSRIFGGIPAGGCFNVVPMYVKEISQDSIRGVLGSLLILSQNLGVLFMYIIGAYLDYYTVQWAVLGLPIVASVLMFKAPEAPAYLVKQGKIDEAIETVASLRGLDKSDKTVQDVVDCMKEEEEKSNNTPDISITSILIDKKWRRSIIIIFIVTTLYGFSGAYSITVYAFTLLSYAGTDFEISPEVQSFSFPIVMITASFILAVFGGPPILVGAYIASAISFSVIATCFLIKKNGGSVPGWLPLSMMISCVFYFAGGIASIIFILIPEMFSFQICGKIMGVFVTYIWFIEFLQLLLYAPIIKLFGYDILFYLYATINLVSGVFTLIFIAETMGKTEQEVQNAINSKRLFKK</sequence>
<feature type="transmembrane region" description="Helical" evidence="8">
    <location>
        <begin position="55"/>
        <end position="79"/>
    </location>
</feature>
<evidence type="ECO:0000313" key="11">
    <source>
        <dbReference type="Proteomes" id="UP001152562"/>
    </source>
</evidence>
<evidence type="ECO:0000256" key="1">
    <source>
        <dbReference type="ARBA" id="ARBA00004651"/>
    </source>
</evidence>
<dbReference type="InterPro" id="IPR036259">
    <property type="entry name" value="MFS_trans_sf"/>
</dbReference>
<proteinExistence type="predicted"/>
<keyword evidence="6 8" id="KW-1133">Transmembrane helix</keyword>
<feature type="transmembrane region" description="Helical" evidence="8">
    <location>
        <begin position="299"/>
        <end position="315"/>
    </location>
</feature>
<comment type="subcellular location">
    <subcellularLocation>
        <location evidence="1">Cell membrane</location>
        <topology evidence="1">Multi-pass membrane protein</topology>
    </subcellularLocation>
</comment>
<name>A0A9P0X1Z5_PIEBR</name>
<feature type="transmembrane region" description="Helical" evidence="8">
    <location>
        <begin position="171"/>
        <end position="189"/>
    </location>
</feature>
<keyword evidence="5 8" id="KW-0812">Transmembrane</keyword>
<keyword evidence="3" id="KW-1003">Cell membrane</keyword>
<evidence type="ECO:0000256" key="2">
    <source>
        <dbReference type="ARBA" id="ARBA00022448"/>
    </source>
</evidence>
<evidence type="ECO:0000256" key="8">
    <source>
        <dbReference type="SAM" id="Phobius"/>
    </source>
</evidence>
<keyword evidence="4" id="KW-0762">Sugar transport</keyword>
<dbReference type="AlphaFoldDB" id="A0A9P0X1Z5"/>
<comment type="caution">
    <text evidence="10">The sequence shown here is derived from an EMBL/GenBank/DDBJ whole genome shotgun (WGS) entry which is preliminary data.</text>
</comment>
<dbReference type="PANTHER" id="PTHR48021">
    <property type="match status" value="1"/>
</dbReference>
<dbReference type="FunFam" id="1.20.1250.20:FF:000218">
    <property type="entry name" value="facilitated trehalose transporter Tret1"/>
    <property type="match status" value="1"/>
</dbReference>
<evidence type="ECO:0000256" key="6">
    <source>
        <dbReference type="ARBA" id="ARBA00022989"/>
    </source>
</evidence>
<reference evidence="10" key="1">
    <citation type="submission" date="2022-05" db="EMBL/GenBank/DDBJ databases">
        <authorList>
            <person name="Okamura Y."/>
        </authorList>
    </citation>
    <scope>NUCLEOTIDE SEQUENCE</scope>
</reference>
<dbReference type="PROSITE" id="PS50850">
    <property type="entry name" value="MFS"/>
    <property type="match status" value="1"/>
</dbReference>
<feature type="transmembrane region" description="Helical" evidence="8">
    <location>
        <begin position="322"/>
        <end position="342"/>
    </location>
</feature>
<keyword evidence="11" id="KW-1185">Reference proteome</keyword>
<keyword evidence="2" id="KW-0813">Transport</keyword>
<evidence type="ECO:0000256" key="7">
    <source>
        <dbReference type="ARBA" id="ARBA00023136"/>
    </source>
</evidence>
<organism evidence="10 11">
    <name type="scientific">Pieris brassicae</name>
    <name type="common">White butterfly</name>
    <name type="synonym">Large white butterfly</name>
    <dbReference type="NCBI Taxonomy" id="7116"/>
    <lineage>
        <taxon>Eukaryota</taxon>
        <taxon>Metazoa</taxon>
        <taxon>Ecdysozoa</taxon>
        <taxon>Arthropoda</taxon>
        <taxon>Hexapoda</taxon>
        <taxon>Insecta</taxon>
        <taxon>Pterygota</taxon>
        <taxon>Neoptera</taxon>
        <taxon>Endopterygota</taxon>
        <taxon>Lepidoptera</taxon>
        <taxon>Glossata</taxon>
        <taxon>Ditrysia</taxon>
        <taxon>Papilionoidea</taxon>
        <taxon>Pieridae</taxon>
        <taxon>Pierinae</taxon>
        <taxon>Pieris</taxon>
    </lineage>
</organism>
<dbReference type="PROSITE" id="PS00217">
    <property type="entry name" value="SUGAR_TRANSPORT_2"/>
    <property type="match status" value="1"/>
</dbReference>
<dbReference type="PANTHER" id="PTHR48021:SF33">
    <property type="entry name" value="AT22075P-RELATED"/>
    <property type="match status" value="1"/>
</dbReference>
<dbReference type="GO" id="GO:0005886">
    <property type="term" value="C:plasma membrane"/>
    <property type="evidence" value="ECO:0007669"/>
    <property type="project" value="UniProtKB-SubCell"/>
</dbReference>
<feature type="transmembrane region" description="Helical" evidence="8">
    <location>
        <begin position="144"/>
        <end position="165"/>
    </location>
</feature>
<dbReference type="InterPro" id="IPR005829">
    <property type="entry name" value="Sugar_transporter_CS"/>
</dbReference>
<feature type="transmembrane region" description="Helical" evidence="8">
    <location>
        <begin position="354"/>
        <end position="376"/>
    </location>
</feature>
<evidence type="ECO:0000256" key="5">
    <source>
        <dbReference type="ARBA" id="ARBA00022692"/>
    </source>
</evidence>
<gene>
    <name evidence="10" type="ORF">PIBRA_LOCUS1310</name>
</gene>
<dbReference type="InterPro" id="IPR020846">
    <property type="entry name" value="MFS_dom"/>
</dbReference>
<keyword evidence="7 8" id="KW-0472">Membrane</keyword>